<proteinExistence type="inferred from homology"/>
<evidence type="ECO:0000256" key="2">
    <source>
        <dbReference type="ARBA" id="ARBA00022452"/>
    </source>
</evidence>
<evidence type="ECO:0000256" key="8">
    <source>
        <dbReference type="SAM" id="SignalP"/>
    </source>
</evidence>
<keyword evidence="5" id="KW-0472">Membrane</keyword>
<evidence type="ECO:0000313" key="12">
    <source>
        <dbReference type="Proteomes" id="UP000594865"/>
    </source>
</evidence>
<evidence type="ECO:0000256" key="5">
    <source>
        <dbReference type="ARBA" id="ARBA00023136"/>
    </source>
</evidence>
<gene>
    <name evidence="11" type="ORF">I6G28_08855</name>
</gene>
<dbReference type="InterPro" id="IPR057556">
    <property type="entry name" value="TPR_Slam"/>
</dbReference>
<feature type="domain" description="Surface lipoprotein assembly modifier N-terminal TPR repeats region" evidence="10">
    <location>
        <begin position="73"/>
        <end position="172"/>
    </location>
</feature>
<comment type="subcellular location">
    <subcellularLocation>
        <location evidence="1">Cell outer membrane</location>
        <topology evidence="1">Multi-pass membrane protein</topology>
    </subcellularLocation>
</comment>
<dbReference type="GO" id="GO:0009279">
    <property type="term" value="C:cell outer membrane"/>
    <property type="evidence" value="ECO:0007669"/>
    <property type="project" value="UniProtKB-SubCell"/>
</dbReference>
<accession>A0A7T3BLK4</accession>
<evidence type="ECO:0000256" key="6">
    <source>
        <dbReference type="ARBA" id="ARBA00023237"/>
    </source>
</evidence>
<evidence type="ECO:0000256" key="7">
    <source>
        <dbReference type="ARBA" id="ARBA00023609"/>
    </source>
</evidence>
<feature type="signal peptide" evidence="8">
    <location>
        <begin position="1"/>
        <end position="23"/>
    </location>
</feature>
<keyword evidence="12" id="KW-1185">Reference proteome</keyword>
<reference evidence="11 12" key="1">
    <citation type="submission" date="2020-12" db="EMBL/GenBank/DDBJ databases">
        <title>FDA dAtabase for Regulatory Grade micrObial Sequences (FDA-ARGOS): Supporting development and validation of Infectious Disease Dx tests.</title>
        <authorList>
            <person name="Sproer C."/>
            <person name="Gronow S."/>
            <person name="Severitt S."/>
            <person name="Schroder I."/>
            <person name="Tallon L."/>
            <person name="Sadzewicz L."/>
            <person name="Zhao X."/>
            <person name="Boylan J."/>
            <person name="Ott S."/>
            <person name="Bowen H."/>
            <person name="Vavikolanu K."/>
            <person name="Mehta A."/>
            <person name="Aluvathingal J."/>
            <person name="Nadendla S."/>
            <person name="Lowell S."/>
            <person name="Myers T."/>
            <person name="Yan Y."/>
            <person name="Sichtig H."/>
        </authorList>
    </citation>
    <scope>NUCLEOTIDE SEQUENCE [LARGE SCALE GENOMIC DNA]</scope>
    <source>
        <strain evidence="11 12">FDAARGOS_871</strain>
    </source>
</reference>
<dbReference type="InterPro" id="IPR007655">
    <property type="entry name" value="Slam_C"/>
</dbReference>
<comment type="similarity">
    <text evidence="7">Belongs to the Slam family.</text>
</comment>
<evidence type="ECO:0000256" key="1">
    <source>
        <dbReference type="ARBA" id="ARBA00004571"/>
    </source>
</evidence>
<keyword evidence="3" id="KW-0812">Transmembrane</keyword>
<evidence type="ECO:0000313" key="11">
    <source>
        <dbReference type="EMBL" id="QPT37981.1"/>
    </source>
</evidence>
<keyword evidence="2" id="KW-1134">Transmembrane beta strand</keyword>
<keyword evidence="6" id="KW-0998">Cell outer membrane</keyword>
<dbReference type="Proteomes" id="UP000594865">
    <property type="component" value="Chromosome"/>
</dbReference>
<dbReference type="GeneID" id="84022083"/>
<dbReference type="Pfam" id="PF04575">
    <property type="entry name" value="SlipAM"/>
    <property type="match status" value="1"/>
</dbReference>
<evidence type="ECO:0000259" key="9">
    <source>
        <dbReference type="Pfam" id="PF04575"/>
    </source>
</evidence>
<dbReference type="RefSeq" id="WP_111727561.1">
    <property type="nucleotide sequence ID" value="NZ_CP065726.1"/>
</dbReference>
<feature type="domain" description="Surface lipoprotein assembly modifier C-terminal" evidence="9">
    <location>
        <begin position="201"/>
        <end position="514"/>
    </location>
</feature>
<protein>
    <submittedName>
        <fullName evidence="11">DUF560 domain-containing protein</fullName>
    </submittedName>
</protein>
<sequence>MLRIKQKMFLASLCCLLHSVVLAELPKGGIRRDAPSQDAAVQVQQKQWLDILSGEERSSEKDENVAKPNVIGDEFLAANPRILESALIQALNGNSADLVFSLAALYRKQPNHNPKLIARADALLAKLKGRTSEAVERYRTLYESDVSDDRILLDLAAAEFQDYRLSEAAAHFHHVAQRDIPAPVLENVKRFQEAVKQQTEWKWSGGISPVHNNNANNAAPRYCIETRGQTACSVTLPVSANGLNYELNTEKLTPLYGHHAVKFRANLNGTSYFFDRKSAYDDAFGRAYLGWQRKDGKQTVSVLPFYQAQLAGSSEFDGKKENNRRAVPYMLAHGVGIQASYTVRFGRDMQFYSSLERYRRYHRENARAERNDGWQDSLYVSLARRFGNSATVFGGWQFARFVPERGIVRGAVNNAAYNRNSVNVGWVRQWQELGGLNSRIAVSYARRNYKGMAAFATEAQRNREWNVSFGLSHDRLSYKGIVPTLTYSFGKTSSNMRYAERRNSQILFGADWRF</sequence>
<dbReference type="AlphaFoldDB" id="A0A7T3BLK4"/>
<keyword evidence="4 8" id="KW-0732">Signal</keyword>
<organism evidence="11 12">
    <name type="scientific">Neisseria cinerea</name>
    <dbReference type="NCBI Taxonomy" id="483"/>
    <lineage>
        <taxon>Bacteria</taxon>
        <taxon>Pseudomonadati</taxon>
        <taxon>Pseudomonadota</taxon>
        <taxon>Betaproteobacteria</taxon>
        <taxon>Neisseriales</taxon>
        <taxon>Neisseriaceae</taxon>
        <taxon>Neisseria</taxon>
    </lineage>
</organism>
<evidence type="ECO:0000259" key="10">
    <source>
        <dbReference type="Pfam" id="PF24575"/>
    </source>
</evidence>
<dbReference type="Pfam" id="PF24575">
    <property type="entry name" value="TPR_Slam"/>
    <property type="match status" value="1"/>
</dbReference>
<evidence type="ECO:0000256" key="4">
    <source>
        <dbReference type="ARBA" id="ARBA00022729"/>
    </source>
</evidence>
<evidence type="ECO:0000256" key="3">
    <source>
        <dbReference type="ARBA" id="ARBA00022692"/>
    </source>
</evidence>
<dbReference type="EMBL" id="CP065726">
    <property type="protein sequence ID" value="QPT37981.1"/>
    <property type="molecule type" value="Genomic_DNA"/>
</dbReference>
<name>A0A7T3BLK4_NEICI</name>
<feature type="chain" id="PRO_5032997062" evidence="8">
    <location>
        <begin position="24"/>
        <end position="514"/>
    </location>
</feature>